<dbReference type="Proteomes" id="UP001208888">
    <property type="component" value="Unassembled WGS sequence"/>
</dbReference>
<evidence type="ECO:0000313" key="1">
    <source>
        <dbReference type="EMBL" id="MCW0346125.1"/>
    </source>
</evidence>
<organism evidence="1 2">
    <name type="scientific">Pantoea ananas</name>
    <name type="common">Erwinia uredovora</name>
    <dbReference type="NCBI Taxonomy" id="553"/>
    <lineage>
        <taxon>Bacteria</taxon>
        <taxon>Pseudomonadati</taxon>
        <taxon>Pseudomonadota</taxon>
        <taxon>Gammaproteobacteria</taxon>
        <taxon>Enterobacterales</taxon>
        <taxon>Erwiniaceae</taxon>
        <taxon>Pantoea</taxon>
    </lineage>
</organism>
<name>A0AAJ1FUJ9_PANAN</name>
<sequence>MKLNRFLVLPLFILMMIMPAWNVYAVTYTETLIAPPLNNNDSSVLINDYAFTPEDEWNTQSFVRAGKALGSVVAGEVVID</sequence>
<accession>A0AAJ1FUJ9</accession>
<dbReference type="EMBL" id="JANFVX010000024">
    <property type="protein sequence ID" value="MCW0346125.1"/>
    <property type="molecule type" value="Genomic_DNA"/>
</dbReference>
<comment type="caution">
    <text evidence="1">The sequence shown here is derived from an EMBL/GenBank/DDBJ whole genome shotgun (WGS) entry which is preliminary data.</text>
</comment>
<reference evidence="1" key="1">
    <citation type="submission" date="2022-06" db="EMBL/GenBank/DDBJ databases">
        <title>Dynamics of rice microbiomes reveals core vertical transmitted seed endophytes.</title>
        <authorList>
            <person name="Liao K."/>
            <person name="Zhang X."/>
        </authorList>
    </citation>
    <scope>NUCLEOTIDE SEQUENCE</scope>
    <source>
        <strain evidence="1">JT1-17</strain>
    </source>
</reference>
<evidence type="ECO:0000313" key="2">
    <source>
        <dbReference type="Proteomes" id="UP001208888"/>
    </source>
</evidence>
<gene>
    <name evidence="1" type="ORF">NB703_004218</name>
</gene>
<protein>
    <submittedName>
        <fullName evidence="1">Uncharacterized protein</fullName>
    </submittedName>
</protein>
<dbReference type="AlphaFoldDB" id="A0AAJ1FUJ9"/>
<proteinExistence type="predicted"/>
<dbReference type="RefSeq" id="WP_264272240.1">
    <property type="nucleotide sequence ID" value="NZ_JANFVX010000024.1"/>
</dbReference>